<proteinExistence type="predicted"/>
<evidence type="ECO:0000313" key="3">
    <source>
        <dbReference type="Proteomes" id="UP001162162"/>
    </source>
</evidence>
<reference evidence="2" key="1">
    <citation type="journal article" date="2023" name="Insect Mol. Biol.">
        <title>Genome sequencing provides insights into the evolution of gene families encoding plant cell wall-degrading enzymes in longhorned beetles.</title>
        <authorList>
            <person name="Shin N.R."/>
            <person name="Okamura Y."/>
            <person name="Kirsch R."/>
            <person name="Pauchet Y."/>
        </authorList>
    </citation>
    <scope>NUCLEOTIDE SEQUENCE</scope>
    <source>
        <strain evidence="2">AMC_N1</strain>
    </source>
</reference>
<evidence type="ECO:0000313" key="2">
    <source>
        <dbReference type="EMBL" id="KAJ8939604.1"/>
    </source>
</evidence>
<keyword evidence="1" id="KW-0472">Membrane</keyword>
<gene>
    <name evidence="2" type="ORF">NQ318_010611</name>
</gene>
<comment type="caution">
    <text evidence="2">The sequence shown here is derived from an EMBL/GenBank/DDBJ whole genome shotgun (WGS) entry which is preliminary data.</text>
</comment>
<keyword evidence="1" id="KW-1133">Transmembrane helix</keyword>
<sequence length="193" mass="21540">MSASRGAVNSSVPFTLVATDSVCYGLIYGFLSPYIIHLGANQMEVGILASGNLLCTLVSPYIAVSLIMSIPFEQEISASECDERTVVEKAQCSICDVIQELKNAEYEKNWDIIAMRYLYLCSVIIFSSKFTQLLVANYHSSPFDIGYTSSYMNGLNFAAAYSIESIKIKWLSNIPLPKRYSYALFEEDKPKQD</sequence>
<accession>A0AAV8XM00</accession>
<name>A0AAV8XM00_9CUCU</name>
<keyword evidence="1" id="KW-0812">Transmembrane</keyword>
<keyword evidence="3" id="KW-1185">Reference proteome</keyword>
<evidence type="ECO:0000256" key="1">
    <source>
        <dbReference type="SAM" id="Phobius"/>
    </source>
</evidence>
<dbReference type="AlphaFoldDB" id="A0AAV8XM00"/>
<protein>
    <submittedName>
        <fullName evidence="2">Uncharacterized protein</fullName>
    </submittedName>
</protein>
<dbReference type="Proteomes" id="UP001162162">
    <property type="component" value="Unassembled WGS sequence"/>
</dbReference>
<organism evidence="2 3">
    <name type="scientific">Aromia moschata</name>
    <dbReference type="NCBI Taxonomy" id="1265417"/>
    <lineage>
        <taxon>Eukaryota</taxon>
        <taxon>Metazoa</taxon>
        <taxon>Ecdysozoa</taxon>
        <taxon>Arthropoda</taxon>
        <taxon>Hexapoda</taxon>
        <taxon>Insecta</taxon>
        <taxon>Pterygota</taxon>
        <taxon>Neoptera</taxon>
        <taxon>Endopterygota</taxon>
        <taxon>Coleoptera</taxon>
        <taxon>Polyphaga</taxon>
        <taxon>Cucujiformia</taxon>
        <taxon>Chrysomeloidea</taxon>
        <taxon>Cerambycidae</taxon>
        <taxon>Cerambycinae</taxon>
        <taxon>Callichromatini</taxon>
        <taxon>Aromia</taxon>
    </lineage>
</organism>
<feature type="transmembrane region" description="Helical" evidence="1">
    <location>
        <begin position="12"/>
        <end position="35"/>
    </location>
</feature>
<feature type="transmembrane region" description="Helical" evidence="1">
    <location>
        <begin position="47"/>
        <end position="68"/>
    </location>
</feature>
<dbReference type="EMBL" id="JAPWTK010000481">
    <property type="protein sequence ID" value="KAJ8939604.1"/>
    <property type="molecule type" value="Genomic_DNA"/>
</dbReference>